<evidence type="ECO:0000313" key="3">
    <source>
        <dbReference type="Proteomes" id="UP000246171"/>
    </source>
</evidence>
<proteinExistence type="predicted"/>
<accession>A0A317V0U0</accession>
<evidence type="ECO:0000256" key="1">
    <source>
        <dbReference type="SAM" id="Phobius"/>
    </source>
</evidence>
<dbReference type="EMBL" id="MSFU01000022">
    <property type="protein sequence ID" value="PWY67289.1"/>
    <property type="molecule type" value="Genomic_DNA"/>
</dbReference>
<keyword evidence="1" id="KW-0472">Membrane</keyword>
<dbReference type="VEuPathDB" id="FungiDB:BO83DRAFT_96564"/>
<reference evidence="2" key="1">
    <citation type="submission" date="2016-12" db="EMBL/GenBank/DDBJ databases">
        <title>The genomes of Aspergillus section Nigri reveals drivers in fungal speciation.</title>
        <authorList>
            <consortium name="DOE Joint Genome Institute"/>
            <person name="Vesth T.C."/>
            <person name="Nybo J."/>
            <person name="Theobald S."/>
            <person name="Brandl J."/>
            <person name="Frisvad J.C."/>
            <person name="Nielsen K.F."/>
            <person name="Lyhne E.K."/>
            <person name="Kogle M.E."/>
            <person name="Kuo A."/>
            <person name="Riley R."/>
            <person name="Clum A."/>
            <person name="Nolan M."/>
            <person name="Lipzen A."/>
            <person name="Salamov A."/>
            <person name="Henrissat B."/>
            <person name="Wiebenga A."/>
            <person name="De vries R.P."/>
            <person name="Grigoriev I.V."/>
            <person name="Mortensen U.H."/>
            <person name="Andersen M.R."/>
            <person name="Baker S.E."/>
        </authorList>
    </citation>
    <scope>NUCLEOTIDE SEQUENCE</scope>
    <source>
        <strain evidence="2">CBS 122712</strain>
    </source>
</reference>
<dbReference type="GeneID" id="37059715"/>
<keyword evidence="1" id="KW-0812">Transmembrane</keyword>
<organism evidence="2 3">
    <name type="scientific">Aspergillus eucalypticola (strain CBS 122712 / IBT 29274)</name>
    <dbReference type="NCBI Taxonomy" id="1448314"/>
    <lineage>
        <taxon>Eukaryota</taxon>
        <taxon>Fungi</taxon>
        <taxon>Dikarya</taxon>
        <taxon>Ascomycota</taxon>
        <taxon>Pezizomycotina</taxon>
        <taxon>Eurotiomycetes</taxon>
        <taxon>Eurotiomycetidae</taxon>
        <taxon>Eurotiales</taxon>
        <taxon>Aspergillaceae</taxon>
        <taxon>Aspergillus</taxon>
        <taxon>Aspergillus subgen. Circumdati</taxon>
    </lineage>
</organism>
<gene>
    <name evidence="2" type="ORF">BO83DRAFT_96564</name>
</gene>
<evidence type="ECO:0000313" key="2">
    <source>
        <dbReference type="EMBL" id="PWY67289.1"/>
    </source>
</evidence>
<feature type="transmembrane region" description="Helical" evidence="1">
    <location>
        <begin position="65"/>
        <end position="90"/>
    </location>
</feature>
<protein>
    <submittedName>
        <fullName evidence="2">Uncharacterized protein</fullName>
    </submittedName>
</protein>
<comment type="caution">
    <text evidence="2">The sequence shown here is derived from an EMBL/GenBank/DDBJ whole genome shotgun (WGS) entry which is preliminary data.</text>
</comment>
<dbReference type="AlphaFoldDB" id="A0A317V0U0"/>
<dbReference type="Proteomes" id="UP000246171">
    <property type="component" value="Unassembled WGS sequence"/>
</dbReference>
<name>A0A317V0U0_ASPEC</name>
<dbReference type="RefSeq" id="XP_025385383.1">
    <property type="nucleotide sequence ID" value="XM_025537753.1"/>
</dbReference>
<keyword evidence="3" id="KW-1185">Reference proteome</keyword>
<keyword evidence="1" id="KW-1133">Transmembrane helix</keyword>
<sequence>MMIMCTFSGVAGLSAYKVDMISQACIGSCDTRLWFLPLIPVERTLAGNLWPHCETLPDRSLFHHVLVIISPSILTINSSFLPLVFITTIVSARL</sequence>